<dbReference type="PROSITE" id="PS51864">
    <property type="entry name" value="ASTACIN"/>
    <property type="match status" value="1"/>
</dbReference>
<dbReference type="PRINTS" id="PR00480">
    <property type="entry name" value="ASTACIN"/>
</dbReference>
<feature type="active site" evidence="9">
    <location>
        <position position="149"/>
    </location>
</feature>
<evidence type="ECO:0000256" key="6">
    <source>
        <dbReference type="ARBA" id="ARBA00023049"/>
    </source>
</evidence>
<dbReference type="PANTHER" id="PTHR10127">
    <property type="entry name" value="DISCOIDIN, CUB, EGF, LAMININ , AND ZINC METALLOPROTEASE DOMAIN CONTAINING"/>
    <property type="match status" value="1"/>
</dbReference>
<reference evidence="13 14" key="1">
    <citation type="journal article" date="2021" name="J. Hered.">
        <title>A chromosome-level genome assembly of the parasitoid wasp, Cotesia glomerata (Hymenoptera: Braconidae).</title>
        <authorList>
            <person name="Pinto B.J."/>
            <person name="Weis J.J."/>
            <person name="Gamble T."/>
            <person name="Ode P.J."/>
            <person name="Paul R."/>
            <person name="Zaspel J.M."/>
        </authorList>
    </citation>
    <scope>NUCLEOTIDE SEQUENCE [LARGE SCALE GENOMIC DNA]</scope>
    <source>
        <strain evidence="13">CgM1</strain>
    </source>
</reference>
<evidence type="ECO:0000256" key="7">
    <source>
        <dbReference type="ARBA" id="ARBA00023157"/>
    </source>
</evidence>
<keyword evidence="7 9" id="KW-1015">Disulfide bond</keyword>
<dbReference type="GO" id="GO:0008270">
    <property type="term" value="F:zinc ion binding"/>
    <property type="evidence" value="ECO:0007669"/>
    <property type="project" value="UniProtKB-UniRule"/>
</dbReference>
<dbReference type="Pfam" id="PF01400">
    <property type="entry name" value="Astacin"/>
    <property type="match status" value="1"/>
</dbReference>
<accession>A0AAV7ISV8</accession>
<comment type="cofactor">
    <cofactor evidence="9 10">
        <name>Zn(2+)</name>
        <dbReference type="ChEBI" id="CHEBI:29105"/>
    </cofactor>
    <text evidence="9 10">Binds 1 zinc ion per subunit.</text>
</comment>
<evidence type="ECO:0000256" key="3">
    <source>
        <dbReference type="ARBA" id="ARBA00022723"/>
    </source>
</evidence>
<dbReference type="InterPro" id="IPR001506">
    <property type="entry name" value="Peptidase_M12A"/>
</dbReference>
<keyword evidence="5 9" id="KW-0862">Zinc</keyword>
<dbReference type="Gene3D" id="3.40.390.10">
    <property type="entry name" value="Collagenase (Catalytic Domain)"/>
    <property type="match status" value="1"/>
</dbReference>
<keyword evidence="2 9" id="KW-0645">Protease</keyword>
<feature type="domain" description="Peptidase M12A" evidence="12">
    <location>
        <begin position="54"/>
        <end position="255"/>
    </location>
</feature>
<evidence type="ECO:0000256" key="8">
    <source>
        <dbReference type="PROSITE-ProRule" id="PRU00059"/>
    </source>
</evidence>
<dbReference type="InterPro" id="IPR000859">
    <property type="entry name" value="CUB_dom"/>
</dbReference>
<evidence type="ECO:0000259" key="11">
    <source>
        <dbReference type="PROSITE" id="PS01180"/>
    </source>
</evidence>
<dbReference type="PROSITE" id="PS01180">
    <property type="entry name" value="CUB"/>
    <property type="match status" value="2"/>
</dbReference>
<sequence length="484" mass="55545">MKLIRWIYIGIQILFTALLTNSYILSPSQSTGNETQLEENFELNKEFNRSKKSVVLKDAELLWDNGIIPYEFKDVYTGAQRRLILQAMRRWEEATCIKFVKKNEKVHRSYLFITKLKCGCCSSVGKMERRISFISVFGKCGKFGTILHELGHAIGFFHEHLHPDRDDYVKINFDTIKDVDQTSFKKLNSAKVNTLNQSYNYDSIMHYSTFASSKRSGKQTIVPLRKINGTIPDIGQRTKLSEGDILTAKLLYNCSKCDKTFSSPSAVLTQNNSMTTYNSCQWSIRAAAGEQIKLYVKSLDIYNSTDCIKEFLEIKSGYQENGTVIDRYCGKVDAVSIIASNWLTITFAGIQSEESSLDFSIRYQSFCGSYIQLQSNQTYYLESPNYPDDYKRYKQCEWHIIAPYKHYLLIKFDYFELEDSKMCKNDFLEAREGRNENAPLIGTYCGRKENLEIASLMRRVYLMFFSDGTKQAGGFSAAISALPA</sequence>
<evidence type="ECO:0000256" key="9">
    <source>
        <dbReference type="PROSITE-ProRule" id="PRU01211"/>
    </source>
</evidence>
<dbReference type="EMBL" id="JAHXZJ010001119">
    <property type="protein sequence ID" value="KAH0555364.1"/>
    <property type="molecule type" value="Genomic_DNA"/>
</dbReference>
<dbReference type="CDD" id="cd00041">
    <property type="entry name" value="CUB"/>
    <property type="match status" value="2"/>
</dbReference>
<organism evidence="13 14">
    <name type="scientific">Cotesia glomerata</name>
    <name type="common">Lepidopteran parasitic wasp</name>
    <name type="synonym">Apanteles glomeratus</name>
    <dbReference type="NCBI Taxonomy" id="32391"/>
    <lineage>
        <taxon>Eukaryota</taxon>
        <taxon>Metazoa</taxon>
        <taxon>Ecdysozoa</taxon>
        <taxon>Arthropoda</taxon>
        <taxon>Hexapoda</taxon>
        <taxon>Insecta</taxon>
        <taxon>Pterygota</taxon>
        <taxon>Neoptera</taxon>
        <taxon>Endopterygota</taxon>
        <taxon>Hymenoptera</taxon>
        <taxon>Apocrita</taxon>
        <taxon>Ichneumonoidea</taxon>
        <taxon>Braconidae</taxon>
        <taxon>Microgastrinae</taxon>
        <taxon>Cotesia</taxon>
    </lineage>
</organism>
<dbReference type="SUPFAM" id="SSF49854">
    <property type="entry name" value="Spermadhesin, CUB domain"/>
    <property type="match status" value="2"/>
</dbReference>
<dbReference type="Proteomes" id="UP000826195">
    <property type="component" value="Unassembled WGS sequence"/>
</dbReference>
<dbReference type="InterPro" id="IPR006026">
    <property type="entry name" value="Peptidase_Metallo"/>
</dbReference>
<dbReference type="AlphaFoldDB" id="A0AAV7ISV8"/>
<dbReference type="SMART" id="SM00235">
    <property type="entry name" value="ZnMc"/>
    <property type="match status" value="1"/>
</dbReference>
<evidence type="ECO:0000256" key="2">
    <source>
        <dbReference type="ARBA" id="ARBA00022670"/>
    </source>
</evidence>
<dbReference type="PANTHER" id="PTHR10127:SF861">
    <property type="entry name" value="DORSAL-VENTRAL PATTERNING PROTEIN TOLLOID-RELATED"/>
    <property type="match status" value="1"/>
</dbReference>
<proteinExistence type="predicted"/>
<feature type="domain" description="CUB" evidence="11">
    <location>
        <begin position="257"/>
        <end position="366"/>
    </location>
</feature>
<feature type="binding site" evidence="9">
    <location>
        <position position="158"/>
    </location>
    <ligand>
        <name>Zn(2+)</name>
        <dbReference type="ChEBI" id="CHEBI:29105"/>
        <note>catalytic</note>
    </ligand>
</feature>
<protein>
    <recommendedName>
        <fullName evidence="10">Metalloendopeptidase</fullName>
        <ecNumber evidence="10">3.4.24.-</ecNumber>
    </recommendedName>
</protein>
<evidence type="ECO:0000259" key="12">
    <source>
        <dbReference type="PROSITE" id="PS51864"/>
    </source>
</evidence>
<evidence type="ECO:0000256" key="4">
    <source>
        <dbReference type="ARBA" id="ARBA00022801"/>
    </source>
</evidence>
<dbReference type="SUPFAM" id="SSF55486">
    <property type="entry name" value="Metalloproteases ('zincins'), catalytic domain"/>
    <property type="match status" value="1"/>
</dbReference>
<dbReference type="GO" id="GO:0004222">
    <property type="term" value="F:metalloendopeptidase activity"/>
    <property type="evidence" value="ECO:0007669"/>
    <property type="project" value="UniProtKB-UniRule"/>
</dbReference>
<feature type="domain" description="CUB" evidence="11">
    <location>
        <begin position="367"/>
        <end position="482"/>
    </location>
</feature>
<dbReference type="GO" id="GO:0006508">
    <property type="term" value="P:proteolysis"/>
    <property type="evidence" value="ECO:0007669"/>
    <property type="project" value="UniProtKB-KW"/>
</dbReference>
<feature type="disulfide bond" evidence="9">
    <location>
        <begin position="118"/>
        <end position="140"/>
    </location>
</feature>
<comment type="caution">
    <text evidence="13">The sequence shown here is derived from an EMBL/GenBank/DDBJ whole genome shotgun (WGS) entry which is preliminary data.</text>
</comment>
<dbReference type="Pfam" id="PF00431">
    <property type="entry name" value="CUB"/>
    <property type="match status" value="2"/>
</dbReference>
<gene>
    <name evidence="13" type="ORF">KQX54_017995</name>
</gene>
<dbReference type="InterPro" id="IPR024079">
    <property type="entry name" value="MetalloPept_cat_dom_sf"/>
</dbReference>
<feature type="binding site" evidence="9">
    <location>
        <position position="152"/>
    </location>
    <ligand>
        <name>Zn(2+)</name>
        <dbReference type="ChEBI" id="CHEBI:29105"/>
        <note>catalytic</note>
    </ligand>
</feature>
<dbReference type="Gene3D" id="2.60.120.290">
    <property type="entry name" value="Spermadhesin, CUB domain"/>
    <property type="match status" value="2"/>
</dbReference>
<dbReference type="FunFam" id="2.60.120.290:FF:000005">
    <property type="entry name" value="Procollagen C-endopeptidase enhancer 1"/>
    <property type="match status" value="1"/>
</dbReference>
<evidence type="ECO:0000313" key="13">
    <source>
        <dbReference type="EMBL" id="KAH0555364.1"/>
    </source>
</evidence>
<feature type="disulfide bond" evidence="9">
    <location>
        <begin position="120"/>
        <end position="121"/>
    </location>
</feature>
<comment type="caution">
    <text evidence="8">Lacks conserved residue(s) required for the propagation of feature annotation.</text>
</comment>
<feature type="binding site" evidence="9">
    <location>
        <position position="148"/>
    </location>
    <ligand>
        <name>Zn(2+)</name>
        <dbReference type="ChEBI" id="CHEBI:29105"/>
        <note>catalytic</note>
    </ligand>
</feature>
<keyword evidence="1" id="KW-0245">EGF-like domain</keyword>
<evidence type="ECO:0000313" key="14">
    <source>
        <dbReference type="Proteomes" id="UP000826195"/>
    </source>
</evidence>
<dbReference type="SMART" id="SM00042">
    <property type="entry name" value="CUB"/>
    <property type="match status" value="2"/>
</dbReference>
<keyword evidence="6 9" id="KW-0482">Metalloprotease</keyword>
<dbReference type="InterPro" id="IPR035914">
    <property type="entry name" value="Sperma_CUB_dom_sf"/>
</dbReference>
<evidence type="ECO:0000256" key="5">
    <source>
        <dbReference type="ARBA" id="ARBA00022833"/>
    </source>
</evidence>
<dbReference type="EC" id="3.4.24.-" evidence="10"/>
<name>A0AAV7ISV8_COTGL</name>
<keyword evidence="14" id="KW-1185">Reference proteome</keyword>
<keyword evidence="4 9" id="KW-0378">Hydrolase</keyword>
<keyword evidence="3 9" id="KW-0479">Metal-binding</keyword>
<evidence type="ECO:0000256" key="10">
    <source>
        <dbReference type="RuleBase" id="RU361183"/>
    </source>
</evidence>
<evidence type="ECO:0000256" key="1">
    <source>
        <dbReference type="ARBA" id="ARBA00022536"/>
    </source>
</evidence>